<proteinExistence type="predicted"/>
<gene>
    <name evidence="1" type="ORF">SAMN05216192_101170</name>
</gene>
<name>A0A1G8F9C9_9BACL</name>
<dbReference type="Proteomes" id="UP000199050">
    <property type="component" value="Unassembled WGS sequence"/>
</dbReference>
<dbReference type="AlphaFoldDB" id="A0A1G8F9C9"/>
<dbReference type="STRING" id="1174501.SAMN05216192_101170"/>
<organism evidence="1 2">
    <name type="scientific">Paenibacillus typhae</name>
    <dbReference type="NCBI Taxonomy" id="1174501"/>
    <lineage>
        <taxon>Bacteria</taxon>
        <taxon>Bacillati</taxon>
        <taxon>Bacillota</taxon>
        <taxon>Bacilli</taxon>
        <taxon>Bacillales</taxon>
        <taxon>Paenibacillaceae</taxon>
        <taxon>Paenibacillus</taxon>
    </lineage>
</organism>
<dbReference type="EMBL" id="FNDX01000001">
    <property type="protein sequence ID" value="SDH78589.1"/>
    <property type="molecule type" value="Genomic_DNA"/>
</dbReference>
<evidence type="ECO:0000313" key="2">
    <source>
        <dbReference type="Proteomes" id="UP000199050"/>
    </source>
</evidence>
<evidence type="ECO:0000313" key="1">
    <source>
        <dbReference type="EMBL" id="SDH78589.1"/>
    </source>
</evidence>
<sequence length="63" mass="7129">MIKDSILLNLPGEVACLSKKGLFLSILQSKTINDVLQTPLQKAPSECFSDRMSVHFIMREVFF</sequence>
<keyword evidence="2" id="KW-1185">Reference proteome</keyword>
<reference evidence="2" key="1">
    <citation type="submission" date="2016-10" db="EMBL/GenBank/DDBJ databases">
        <authorList>
            <person name="Varghese N."/>
            <person name="Submissions S."/>
        </authorList>
    </citation>
    <scope>NUCLEOTIDE SEQUENCE [LARGE SCALE GENOMIC DNA]</scope>
    <source>
        <strain evidence="2">CGMCC 1.11012</strain>
    </source>
</reference>
<accession>A0A1G8F9C9</accession>
<protein>
    <submittedName>
        <fullName evidence="1">Uncharacterized protein</fullName>
    </submittedName>
</protein>